<evidence type="ECO:0000313" key="3">
    <source>
        <dbReference type="Proteomes" id="UP000006241"/>
    </source>
</evidence>
<keyword evidence="1" id="KW-0472">Membrane</keyword>
<dbReference type="SUPFAM" id="SSF48452">
    <property type="entry name" value="TPR-like"/>
    <property type="match status" value="1"/>
</dbReference>
<proteinExistence type="predicted"/>
<keyword evidence="1" id="KW-1133">Transmembrane helix</keyword>
<evidence type="ECO:0008006" key="4">
    <source>
        <dbReference type="Google" id="ProtNLM"/>
    </source>
</evidence>
<dbReference type="EMBL" id="ACHB01000100">
    <property type="protein sequence ID" value="EEI89729.1"/>
    <property type="molecule type" value="Genomic_DNA"/>
</dbReference>
<dbReference type="InterPro" id="IPR011990">
    <property type="entry name" value="TPR-like_helical_dom_sf"/>
</dbReference>
<evidence type="ECO:0000256" key="1">
    <source>
        <dbReference type="SAM" id="Phobius"/>
    </source>
</evidence>
<dbReference type="Gene3D" id="1.25.40.10">
    <property type="entry name" value="Tetratricopeptide repeat domain"/>
    <property type="match status" value="1"/>
</dbReference>
<dbReference type="AlphaFoldDB" id="C2G4X8"/>
<gene>
    <name evidence="2" type="ORF">HMPREF0765_4634</name>
</gene>
<reference evidence="2 3" key="1">
    <citation type="submission" date="2009-01" db="EMBL/GenBank/DDBJ databases">
        <authorList>
            <person name="Qin X."/>
            <person name="Bachman B."/>
            <person name="Battles P."/>
            <person name="Bell A."/>
            <person name="Bess C."/>
            <person name="Bickham C."/>
            <person name="Chaboub L."/>
            <person name="Chen D."/>
            <person name="Coyle M."/>
            <person name="Deiros D.R."/>
            <person name="Dinh H."/>
            <person name="Forbes L."/>
            <person name="Fowler G."/>
            <person name="Francisco L."/>
            <person name="Fu Q."/>
            <person name="Gubbala S."/>
            <person name="Hale W."/>
            <person name="Han Y."/>
            <person name="Hemphill L."/>
            <person name="Highlander S.K."/>
            <person name="Hirani K."/>
            <person name="Hogues M."/>
            <person name="Jackson L."/>
            <person name="Jakkamsetti A."/>
            <person name="Javaid M."/>
            <person name="Jiang H."/>
            <person name="Korchina V."/>
            <person name="Kovar C."/>
            <person name="Lara F."/>
            <person name="Lee S."/>
            <person name="Mata R."/>
            <person name="Mathew T."/>
            <person name="Moen C."/>
            <person name="Morales K."/>
            <person name="Munidasa M."/>
            <person name="Nazareth L."/>
            <person name="Ngo R."/>
            <person name="Nguyen L."/>
            <person name="Okwuonu G."/>
            <person name="Ongeri F."/>
            <person name="Patil S."/>
            <person name="Petrosino J."/>
            <person name="Pham C."/>
            <person name="Pham P."/>
            <person name="Pu L.-L."/>
            <person name="Puazo M."/>
            <person name="Raj R."/>
            <person name="Reid J."/>
            <person name="Rouhana J."/>
            <person name="Saada N."/>
            <person name="Shang Y."/>
            <person name="Simmons D."/>
            <person name="Thornton R."/>
            <person name="Warren J."/>
            <person name="Weissenberger G."/>
            <person name="Zhang J."/>
            <person name="Zhang L."/>
            <person name="Zhou C."/>
            <person name="Zhu D."/>
            <person name="Muzny D."/>
            <person name="Worley K."/>
            <person name="Gibbs R."/>
        </authorList>
    </citation>
    <scope>NUCLEOTIDE SEQUENCE [LARGE SCALE GENOMIC DNA]</scope>
    <source>
        <strain evidence="2 3">ATCC 33300</strain>
    </source>
</reference>
<name>C2G4X8_SPHSI</name>
<dbReference type="HOGENOM" id="CLU_1229241_0_0_10"/>
<accession>C2G4X8</accession>
<dbReference type="Proteomes" id="UP000006241">
    <property type="component" value="Unassembled WGS sequence"/>
</dbReference>
<comment type="caution">
    <text evidence="2">The sequence shown here is derived from an EMBL/GenBank/DDBJ whole genome shotgun (WGS) entry which is preliminary data.</text>
</comment>
<feature type="transmembrane region" description="Helical" evidence="1">
    <location>
        <begin position="59"/>
        <end position="79"/>
    </location>
</feature>
<sequence length="225" mass="26226">MEFLQNSYYNKNRQLQNDYRIKQQPKDQQIKYQLIISKPAQIIAVCLQFLYFNSMKIRFCFLFIIVLCAGTYCTAQNLLTDSLQNRLKGNAVSVTEKFRIYNELIELYRINDNYPLAETTVQQQLLLAKNTSNETEQVKALVQKGVITLNKSEYDKFQTDLDAAERAAKRAGTPIAKLYASYLRIYYYNTLGEYENAIKLTQVLLPEIEKQPDEVLLKAKLNYIL</sequence>
<protein>
    <recommendedName>
        <fullName evidence="4">Tetratricopeptide repeat protein</fullName>
    </recommendedName>
</protein>
<organism evidence="2 3">
    <name type="scientific">Sphingobacterium spiritivorum ATCC 33300</name>
    <dbReference type="NCBI Taxonomy" id="525372"/>
    <lineage>
        <taxon>Bacteria</taxon>
        <taxon>Pseudomonadati</taxon>
        <taxon>Bacteroidota</taxon>
        <taxon>Sphingobacteriia</taxon>
        <taxon>Sphingobacteriales</taxon>
        <taxon>Sphingobacteriaceae</taxon>
        <taxon>Sphingobacterium</taxon>
    </lineage>
</organism>
<evidence type="ECO:0000313" key="2">
    <source>
        <dbReference type="EMBL" id="EEI89729.1"/>
    </source>
</evidence>
<keyword evidence="1" id="KW-0812">Transmembrane</keyword>